<organism evidence="8 9">
    <name type="scientific">Curvularia kusanoi</name>
    <name type="common">Cochliobolus kusanoi</name>
    <dbReference type="NCBI Taxonomy" id="90978"/>
    <lineage>
        <taxon>Eukaryota</taxon>
        <taxon>Fungi</taxon>
        <taxon>Dikarya</taxon>
        <taxon>Ascomycota</taxon>
        <taxon>Pezizomycotina</taxon>
        <taxon>Dothideomycetes</taxon>
        <taxon>Pleosporomycetidae</taxon>
        <taxon>Pleosporales</taxon>
        <taxon>Pleosporineae</taxon>
        <taxon>Pleosporaceae</taxon>
        <taxon>Curvularia</taxon>
    </lineage>
</organism>
<feature type="transmembrane region" description="Helical" evidence="6">
    <location>
        <begin position="446"/>
        <end position="473"/>
    </location>
</feature>
<dbReference type="PANTHER" id="PTHR23501">
    <property type="entry name" value="MAJOR FACILITATOR SUPERFAMILY"/>
    <property type="match status" value="1"/>
</dbReference>
<reference evidence="8" key="1">
    <citation type="submission" date="2019-04" db="EMBL/GenBank/DDBJ databases">
        <title>Sequencing of skin fungus with MAO and IRED activity.</title>
        <authorList>
            <person name="Marsaioli A.J."/>
            <person name="Bonatto J.M.C."/>
            <person name="Reis Junior O."/>
        </authorList>
    </citation>
    <scope>NUCLEOTIDE SEQUENCE</scope>
    <source>
        <strain evidence="8">30M1</strain>
    </source>
</reference>
<dbReference type="GO" id="GO:0022857">
    <property type="term" value="F:transmembrane transporter activity"/>
    <property type="evidence" value="ECO:0007669"/>
    <property type="project" value="InterPro"/>
</dbReference>
<feature type="transmembrane region" description="Helical" evidence="6">
    <location>
        <begin position="189"/>
        <end position="210"/>
    </location>
</feature>
<dbReference type="SUPFAM" id="SSF103473">
    <property type="entry name" value="MFS general substrate transporter"/>
    <property type="match status" value="2"/>
</dbReference>
<evidence type="ECO:0000256" key="1">
    <source>
        <dbReference type="ARBA" id="ARBA00004141"/>
    </source>
</evidence>
<dbReference type="GO" id="GO:0005886">
    <property type="term" value="C:plasma membrane"/>
    <property type="evidence" value="ECO:0007669"/>
    <property type="project" value="TreeGrafter"/>
</dbReference>
<evidence type="ECO:0000256" key="6">
    <source>
        <dbReference type="SAM" id="Phobius"/>
    </source>
</evidence>
<feature type="transmembrane region" description="Helical" evidence="6">
    <location>
        <begin position="231"/>
        <end position="257"/>
    </location>
</feature>
<dbReference type="InterPro" id="IPR020846">
    <property type="entry name" value="MFS_dom"/>
</dbReference>
<evidence type="ECO:0000259" key="7">
    <source>
        <dbReference type="PROSITE" id="PS50850"/>
    </source>
</evidence>
<proteinExistence type="predicted"/>
<gene>
    <name evidence="8" type="ORF">E8E13_010701</name>
</gene>
<dbReference type="PROSITE" id="PS50850">
    <property type="entry name" value="MFS"/>
    <property type="match status" value="1"/>
</dbReference>
<evidence type="ECO:0000256" key="2">
    <source>
        <dbReference type="ARBA" id="ARBA00022692"/>
    </source>
</evidence>
<accession>A0A9P4TQ64</accession>
<feature type="region of interest" description="Disordered" evidence="5">
    <location>
        <begin position="552"/>
        <end position="579"/>
    </location>
</feature>
<dbReference type="PANTHER" id="PTHR23501:SF39">
    <property type="entry name" value="MULTIDRUG TRANSPORTER, PUTATIVE (AFU_ORTHOLOGUE AFUA_1G05010)-RELATED"/>
    <property type="match status" value="1"/>
</dbReference>
<feature type="transmembrane region" description="Helical" evidence="6">
    <location>
        <begin position="389"/>
        <end position="409"/>
    </location>
</feature>
<keyword evidence="2 6" id="KW-0812">Transmembrane</keyword>
<dbReference type="InterPro" id="IPR036259">
    <property type="entry name" value="MFS_trans_sf"/>
</dbReference>
<protein>
    <recommendedName>
        <fullName evidence="7">Major facilitator superfamily (MFS) profile domain-containing protein</fullName>
    </recommendedName>
</protein>
<feature type="compositionally biased region" description="Polar residues" evidence="5">
    <location>
        <begin position="1"/>
        <end position="10"/>
    </location>
</feature>
<dbReference type="Pfam" id="PF07690">
    <property type="entry name" value="MFS_1"/>
    <property type="match status" value="1"/>
</dbReference>
<evidence type="ECO:0000256" key="3">
    <source>
        <dbReference type="ARBA" id="ARBA00022989"/>
    </source>
</evidence>
<feature type="transmembrane region" description="Helical" evidence="6">
    <location>
        <begin position="415"/>
        <end position="434"/>
    </location>
</feature>
<evidence type="ECO:0000256" key="5">
    <source>
        <dbReference type="SAM" id="MobiDB-lite"/>
    </source>
</evidence>
<dbReference type="EMBL" id="SWKU01000001">
    <property type="protein sequence ID" value="KAF3010995.1"/>
    <property type="molecule type" value="Genomic_DNA"/>
</dbReference>
<comment type="caution">
    <text evidence="8">The sequence shown here is derived from an EMBL/GenBank/DDBJ whole genome shotgun (WGS) entry which is preliminary data.</text>
</comment>
<keyword evidence="9" id="KW-1185">Reference proteome</keyword>
<feature type="transmembrane region" description="Helical" evidence="6">
    <location>
        <begin position="269"/>
        <end position="291"/>
    </location>
</feature>
<feature type="transmembrane region" description="Helical" evidence="6">
    <location>
        <begin position="76"/>
        <end position="95"/>
    </location>
</feature>
<feature type="region of interest" description="Disordered" evidence="5">
    <location>
        <begin position="1"/>
        <end position="29"/>
    </location>
</feature>
<feature type="transmembrane region" description="Helical" evidence="6">
    <location>
        <begin position="163"/>
        <end position="183"/>
    </location>
</feature>
<feature type="transmembrane region" description="Helical" evidence="6">
    <location>
        <begin position="359"/>
        <end position="377"/>
    </location>
</feature>
<dbReference type="OrthoDB" id="6770063at2759"/>
<feature type="transmembrane region" description="Helical" evidence="6">
    <location>
        <begin position="107"/>
        <end position="127"/>
    </location>
</feature>
<sequence length="645" mass="69805">MTTVRTQPDVTSDPGAPPASDSKFPSKATWSSHGRRWKFLLLLLPGFYTASMDLTIVATAQPFIASHFQALNQLSWIGTAFTLTDTAFVPVFGQLADVFGRFAALELAVAIMTLGGILCAAAPAWPVLVLGRALQGVGTAGMSTCSLIILADKVSLKEQAFNTSIFHFLIGVAYATGPLIGGYMTNVHWRYVFVLLSALSGLSILTIAFLRPDLKKGRFSITRPQPDQSYLRSFLGGCACIDFIGTGSFVGGVLLILLATSWGGSEYSWTSPAVLVPLVVGPLLLILFVFYQRSMSPGHWLAQRFPQTMPLVPYHLFQEKDVSLVCIISAATGAALYSCFYFAGVYFTMVENLDPGKAGLQLLFYVPGIGVGVYTAIMMCNVYPRETIWPLLLGTCIETGSIGALSWAISARRKTTVNILMGVAGFGTGIRFMPENLHLTGMYRDRIAVILALLSFAGPFGGTIALTIMGSVFQNKMSGYFEGGNGASGFDINSPAALDAINSLEPAKQEQFRAAAADAVSWAFISIIPFLAISIVAALMLGNVWISKEKKSKKRKSTGETTADPDLAMREQTQSVQRDGRPDVLTGIYFRAILRRTVAVERHPGPLEVRLDRPASAVREESDKTLTEKISTIVSKDRKHGKVWV</sequence>
<name>A0A9P4TQ64_CURKU</name>
<dbReference type="Gene3D" id="1.20.1250.20">
    <property type="entry name" value="MFS general substrate transporter like domains"/>
    <property type="match status" value="1"/>
</dbReference>
<evidence type="ECO:0000313" key="8">
    <source>
        <dbReference type="EMBL" id="KAF3010995.1"/>
    </source>
</evidence>
<feature type="transmembrane region" description="Helical" evidence="6">
    <location>
        <begin position="39"/>
        <end position="64"/>
    </location>
</feature>
<keyword evidence="4 6" id="KW-0472">Membrane</keyword>
<feature type="transmembrane region" description="Helical" evidence="6">
    <location>
        <begin position="133"/>
        <end position="151"/>
    </location>
</feature>
<comment type="subcellular location">
    <subcellularLocation>
        <location evidence="1">Membrane</location>
        <topology evidence="1">Multi-pass membrane protein</topology>
    </subcellularLocation>
</comment>
<feature type="transmembrane region" description="Helical" evidence="6">
    <location>
        <begin position="522"/>
        <end position="546"/>
    </location>
</feature>
<dbReference type="AlphaFoldDB" id="A0A9P4TQ64"/>
<keyword evidence="3 6" id="KW-1133">Transmembrane helix</keyword>
<feature type="transmembrane region" description="Helical" evidence="6">
    <location>
        <begin position="324"/>
        <end position="347"/>
    </location>
</feature>
<feature type="domain" description="Major facilitator superfamily (MFS) profile" evidence="7">
    <location>
        <begin position="39"/>
        <end position="552"/>
    </location>
</feature>
<evidence type="ECO:0000313" key="9">
    <source>
        <dbReference type="Proteomes" id="UP000801428"/>
    </source>
</evidence>
<dbReference type="InterPro" id="IPR011701">
    <property type="entry name" value="MFS"/>
</dbReference>
<evidence type="ECO:0000256" key="4">
    <source>
        <dbReference type="ARBA" id="ARBA00023136"/>
    </source>
</evidence>
<dbReference type="Proteomes" id="UP000801428">
    <property type="component" value="Unassembled WGS sequence"/>
</dbReference>